<comment type="caution">
    <text evidence="2">The sequence shown here is derived from an EMBL/GenBank/DDBJ whole genome shotgun (WGS) entry which is preliminary data.</text>
</comment>
<sequence>MATSRSFTSAPLNASDSAISSPSAHGSNHRILLATEAELESFPTAEQFSDPFGDVYRTETDTRDLMCGLCDSTDSPAPSAASKTSSLKSFPPLVAPGGTLASPPILLPSISGEIDPFADITLSNTSLSGGGEVGEKAGHVAGAFEDEPRCRAEVMAPTSTSSSSRFDLLWGSASHEMDRQVFSSSTTSRDSARGRASSTGSTFMLPPPPTMTKAATFPMPGARNVRETSATDLLSFSPVLTSAPADPFFGIDDDTSETSTAAPVFENSDIFSTTSASALSTTFSLAPMSLSTSFESLHDDGDTLRLSDATPGTTNGKASPRDPFAKHMTRSFGSLSSSSISAGTVGDGGSKNEAHSLLLQAVSPSRAPTFWQGSSKSSDGFADFESGADNFSLTDPFAEADLATSQVPLQDHLSVWSIAADLADDEKEDEDSDSKQTCEEDSKGTQKPVTSTSDDDIGNVPISDGCSDIDLAKTTETEDLVDAFTATMRCEDGERSDGSFGNGHMATDVSTIRSAAAVVLNESDTQTADATADSEYKALDLRDNIFSDLCEHNRDDVAFTKSKNAACRVEQKSTDASEGSLERIQIGAFSLTSTSADLNTGSASPAERDFDDITNEESCVQSRDARSMSHVASMDIPITSELPEETTAQKANTQDGQIQARVADSDDGFDDFNDFGAAAVATSVPDASLFGAPPSPAHKQPADEGFGVFAVSTPASMAVIVAPADDDFGDFAQSVNPSGDDNCFGDFGDFEQVPGNTEDSFTDFQQSSATAFEGSEGGFGDPLLAVDSLRASSLSKAELSTFFKEAFPAERLPAISVVKPESPTDAKTSGLAQELPKDFVRSVYRGMWDEFISAVADYTLPPPSGLVASSAESIVDKEHVKKKTKYASKYLKYVLSEKIQEASRQNGILTNGSESHQTYVDIAASGDAERMCAALGELQEALFHGSVNDAMMRIAKQAAISAKAKIAEQAAQQHANSRGGSLFFTTRHLLSRGGNSGGMHGPGSSGTDSKADHAVSDTPTGASVQKLARFSHAAGHNDLANGNRGANREDRVSDGSDHTGHSSGSDSEVAASGVENQTRSPTLSNSGGSNGGLMKKFQDRFSFTSSRYRPRFVNLRRKGESGEEVRKMELNLDAISGGLDEVKWKCALFLYDVDEVTHVAPSQICIVAYPSKQPLSGKSDRSALTKLVKPGTIWTIDIGSNNSDVLNEW</sequence>
<dbReference type="EMBL" id="CAKLBY020000103">
    <property type="protein sequence ID" value="CAK7926921.1"/>
    <property type="molecule type" value="Genomic_DNA"/>
</dbReference>
<feature type="region of interest" description="Disordered" evidence="1">
    <location>
        <begin position="1034"/>
        <end position="1095"/>
    </location>
</feature>
<organism evidence="2 3">
    <name type="scientific">Peronospora matthiolae</name>
    <dbReference type="NCBI Taxonomy" id="2874970"/>
    <lineage>
        <taxon>Eukaryota</taxon>
        <taxon>Sar</taxon>
        <taxon>Stramenopiles</taxon>
        <taxon>Oomycota</taxon>
        <taxon>Peronosporomycetes</taxon>
        <taxon>Peronosporales</taxon>
        <taxon>Peronosporaceae</taxon>
        <taxon>Peronospora</taxon>
    </lineage>
</organism>
<feature type="compositionally biased region" description="Basic and acidic residues" evidence="1">
    <location>
        <begin position="1046"/>
        <end position="1060"/>
    </location>
</feature>
<dbReference type="Proteomes" id="UP001162060">
    <property type="component" value="Unassembled WGS sequence"/>
</dbReference>
<feature type="region of interest" description="Disordered" evidence="1">
    <location>
        <begin position="179"/>
        <end position="209"/>
    </location>
</feature>
<feature type="region of interest" description="Disordered" evidence="1">
    <location>
        <begin position="302"/>
        <end position="326"/>
    </location>
</feature>
<feature type="compositionally biased region" description="Polar residues" evidence="1">
    <location>
        <begin position="1074"/>
        <end position="1083"/>
    </location>
</feature>
<proteinExistence type="predicted"/>
<protein>
    <submittedName>
        <fullName evidence="2">Uncharacterized protein</fullName>
    </submittedName>
</protein>
<name>A0AAV1TYT4_9STRA</name>
<feature type="compositionally biased region" description="Acidic residues" evidence="1">
    <location>
        <begin position="423"/>
        <end position="432"/>
    </location>
</feature>
<feature type="compositionally biased region" description="Gly residues" evidence="1">
    <location>
        <begin position="994"/>
        <end position="1004"/>
    </location>
</feature>
<feature type="region of interest" description="Disordered" evidence="1">
    <location>
        <begin position="1"/>
        <end position="26"/>
    </location>
</feature>
<gene>
    <name evidence="2" type="ORF">PM001_LOCUS12071</name>
</gene>
<evidence type="ECO:0000313" key="3">
    <source>
        <dbReference type="Proteomes" id="UP001162060"/>
    </source>
</evidence>
<reference evidence="2" key="1">
    <citation type="submission" date="2024-01" db="EMBL/GenBank/DDBJ databases">
        <authorList>
            <person name="Webb A."/>
        </authorList>
    </citation>
    <scope>NUCLEOTIDE SEQUENCE</scope>
    <source>
        <strain evidence="2">Pm1</strain>
    </source>
</reference>
<dbReference type="AlphaFoldDB" id="A0AAV1TYT4"/>
<feature type="region of interest" description="Disordered" evidence="1">
    <location>
        <begin position="423"/>
        <end position="462"/>
    </location>
</feature>
<feature type="region of interest" description="Disordered" evidence="1">
    <location>
        <begin position="988"/>
        <end position="1021"/>
    </location>
</feature>
<feature type="compositionally biased region" description="Basic and acidic residues" evidence="1">
    <location>
        <begin position="433"/>
        <end position="444"/>
    </location>
</feature>
<evidence type="ECO:0000256" key="1">
    <source>
        <dbReference type="SAM" id="MobiDB-lite"/>
    </source>
</evidence>
<evidence type="ECO:0000313" key="2">
    <source>
        <dbReference type="EMBL" id="CAK7926921.1"/>
    </source>
</evidence>
<accession>A0AAV1TYT4</accession>